<keyword evidence="2" id="KW-0808">Transferase</keyword>
<dbReference type="SUPFAM" id="SSF53448">
    <property type="entry name" value="Nucleotide-diphospho-sugar transferases"/>
    <property type="match status" value="1"/>
</dbReference>
<dbReference type="AlphaFoldDB" id="A0A2U1EXF6"/>
<evidence type="ECO:0000313" key="3">
    <source>
        <dbReference type="Proteomes" id="UP000245639"/>
    </source>
</evidence>
<dbReference type="EMBL" id="QEKW01000017">
    <property type="protein sequence ID" value="PVZ04591.1"/>
    <property type="molecule type" value="Genomic_DNA"/>
</dbReference>
<protein>
    <submittedName>
        <fullName evidence="2">Glycosyl transferase family 2</fullName>
    </submittedName>
</protein>
<accession>A0A2U1EXF6</accession>
<dbReference type="Proteomes" id="UP000245639">
    <property type="component" value="Unassembled WGS sequence"/>
</dbReference>
<gene>
    <name evidence="2" type="ORF">C8D89_11744</name>
</gene>
<keyword evidence="3" id="KW-1185">Reference proteome</keyword>
<dbReference type="InterPro" id="IPR050834">
    <property type="entry name" value="Glycosyltransf_2"/>
</dbReference>
<sequence>MTPSVSVVICAYTEQRWDDVLAAVASVQAQSLDPHELIVVIDHNADLHARLARALPDAIVIENQEARGLSGGKNTGVAAATGEVVAFLDDDAVAGPEWLRTFAEGYADPEVFGVGGLTLPWWATERPRWFPEEFDWVVGCTFTGRDPGRVRNLLGGNASFRRVAFALAGGFPTHIGRTSARERPLGCEETEFCIRLATRRPGARFVYDPRAVIWHRVPVARQEFRYFRSRCYAEGLSKALVTRSVGVANGLSVERRYATAILGRGVARGMLAAWRGDPAGLRRSGAITAGLLSTTTGYAVGTFRGLTAGTSR</sequence>
<dbReference type="PANTHER" id="PTHR43685:SF13">
    <property type="entry name" value="O ANTIGEN BIOSYNTHESIS RHAMNOSYLTRANSFERASE RFBN"/>
    <property type="match status" value="1"/>
</dbReference>
<dbReference type="PANTHER" id="PTHR43685">
    <property type="entry name" value="GLYCOSYLTRANSFERASE"/>
    <property type="match status" value="1"/>
</dbReference>
<feature type="domain" description="Glycosyltransferase 2-like" evidence="1">
    <location>
        <begin position="6"/>
        <end position="115"/>
    </location>
</feature>
<dbReference type="Gene3D" id="3.90.550.10">
    <property type="entry name" value="Spore Coat Polysaccharide Biosynthesis Protein SpsA, Chain A"/>
    <property type="match status" value="1"/>
</dbReference>
<name>A0A2U1EXF6_9PSEU</name>
<dbReference type="GO" id="GO:0044010">
    <property type="term" value="P:single-species biofilm formation"/>
    <property type="evidence" value="ECO:0007669"/>
    <property type="project" value="TreeGrafter"/>
</dbReference>
<organism evidence="2 3">
    <name type="scientific">Actinomycetospora cinnamomea</name>
    <dbReference type="NCBI Taxonomy" id="663609"/>
    <lineage>
        <taxon>Bacteria</taxon>
        <taxon>Bacillati</taxon>
        <taxon>Actinomycetota</taxon>
        <taxon>Actinomycetes</taxon>
        <taxon>Pseudonocardiales</taxon>
        <taxon>Pseudonocardiaceae</taxon>
        <taxon>Actinomycetospora</taxon>
    </lineage>
</organism>
<proteinExistence type="predicted"/>
<dbReference type="CDD" id="cd00761">
    <property type="entry name" value="Glyco_tranf_GTA_type"/>
    <property type="match status" value="1"/>
</dbReference>
<dbReference type="Pfam" id="PF00535">
    <property type="entry name" value="Glycos_transf_2"/>
    <property type="match status" value="1"/>
</dbReference>
<dbReference type="GO" id="GO:0016740">
    <property type="term" value="F:transferase activity"/>
    <property type="evidence" value="ECO:0007669"/>
    <property type="project" value="UniProtKB-KW"/>
</dbReference>
<comment type="caution">
    <text evidence="2">The sequence shown here is derived from an EMBL/GenBank/DDBJ whole genome shotgun (WGS) entry which is preliminary data.</text>
</comment>
<dbReference type="InterPro" id="IPR029044">
    <property type="entry name" value="Nucleotide-diphossugar_trans"/>
</dbReference>
<evidence type="ECO:0000259" key="1">
    <source>
        <dbReference type="Pfam" id="PF00535"/>
    </source>
</evidence>
<reference evidence="2 3" key="1">
    <citation type="submission" date="2018-04" db="EMBL/GenBank/DDBJ databases">
        <title>Genomic Encyclopedia of Type Strains, Phase IV (KMG-IV): sequencing the most valuable type-strain genomes for metagenomic binning, comparative biology and taxonomic classification.</title>
        <authorList>
            <person name="Goeker M."/>
        </authorList>
    </citation>
    <scope>NUCLEOTIDE SEQUENCE [LARGE SCALE GENOMIC DNA]</scope>
    <source>
        <strain evidence="2 3">DSM 45771</strain>
    </source>
</reference>
<dbReference type="InterPro" id="IPR001173">
    <property type="entry name" value="Glyco_trans_2-like"/>
</dbReference>
<evidence type="ECO:0000313" key="2">
    <source>
        <dbReference type="EMBL" id="PVZ04591.1"/>
    </source>
</evidence>